<evidence type="ECO:0000256" key="4">
    <source>
        <dbReference type="ARBA" id="ARBA00022692"/>
    </source>
</evidence>
<dbReference type="GO" id="GO:0016020">
    <property type="term" value="C:membrane"/>
    <property type="evidence" value="ECO:0007669"/>
    <property type="project" value="UniProtKB-SubCell"/>
</dbReference>
<dbReference type="SMART" id="SM00220">
    <property type="entry name" value="S_TKc"/>
    <property type="match status" value="1"/>
</dbReference>
<feature type="region of interest" description="Disordered" evidence="13">
    <location>
        <begin position="798"/>
        <end position="852"/>
    </location>
</feature>
<dbReference type="PROSITE" id="PS00107">
    <property type="entry name" value="PROTEIN_KINASE_ATP"/>
    <property type="match status" value="1"/>
</dbReference>
<feature type="binding site" evidence="12">
    <location>
        <position position="536"/>
    </location>
    <ligand>
        <name>ATP</name>
        <dbReference type="ChEBI" id="CHEBI:30616"/>
    </ligand>
</feature>
<dbReference type="GO" id="GO:0005524">
    <property type="term" value="F:ATP binding"/>
    <property type="evidence" value="ECO:0007669"/>
    <property type="project" value="UniProtKB-UniRule"/>
</dbReference>
<keyword evidence="8 12" id="KW-0067">ATP-binding</keyword>
<dbReference type="AlphaFoldDB" id="A0AAV5K244"/>
<sequence>MNPLSLITFHISLLHVLLSSAAAAGYNATDIILLDCGATSNSTSQDGRNWEADPHSKYCPFNDPNASFSSNASRQDPSVLQVPYHSALIIRSKFTFKFPVLPGPKFLRLYFYPETYSDLDTTTSFFSVTANGYTLLNNFSASLTVLAMDPRPASLIKEYVIPVWDNQMLIVTFAPSPASFAFINGIEIVSMPSVLYAYGSEIPLVSIEGGRFTLDNTTALETMYRLNVGGKQIENKDDTGMYRTWRQDDDYLVASKWVTVYKLSSFSIQYTEPDTPEYTAPKEVYTTLRIMGSDSWFNLKSNLTWNFAIDAGFYYLFRLHFCELLAQVTKRNQHVFNIFINNQTAEKQVDVFYEAQGPRIPIHKDYIVLVGNEAQAKELRLDLHPDQSSTYADAFLNGLEIFKLNQTAGSLAGPNPDLVPRTQPPKLQPGSRKSGEKSTILPIVGAILGGFALFSLLLIFFIFQRRRKQKDSRSFSSKFSANKTSSLPSDLCRHFSIAEIKAATQDFHDRFMIGSGGFGNVYKGIIDGGTTVVAIKRLNPSSRQGAHEFHTEITMLSKLRHIHLVSLMGYCDDQGEMILVYDYMPHGTLRDHLYNTKSQPLSWKRRLEICIGAARGLQYLHREAKYSIIHRDVKSSNILLDENYMAKVSDFGLSKLGPMSTSQTHVSTVVKGSFGYVDPEYYRRQHLTEKSDVYSFGVVLFEVLCGRPPMIQGLSKEKASLVHWARSCYLKGKLDQIVDRNLTDQIAPMALQKFGEVAERCVRDQGVERPMMSDIVWALEFTLQLQEAADKEINDRNATTTDEELFSGSSKNVAKSPKSTSDIASSIAISDQSSGTKISEGDTSSLLLGNDN</sequence>
<dbReference type="Pfam" id="PF12819">
    <property type="entry name" value="Malectin_like"/>
    <property type="match status" value="1"/>
</dbReference>
<dbReference type="InterPro" id="IPR001245">
    <property type="entry name" value="Ser-Thr/Tyr_kinase_cat_dom"/>
</dbReference>
<evidence type="ECO:0000256" key="13">
    <source>
        <dbReference type="SAM" id="MobiDB-lite"/>
    </source>
</evidence>
<feature type="signal peptide" evidence="15">
    <location>
        <begin position="1"/>
        <end position="23"/>
    </location>
</feature>
<evidence type="ECO:0000256" key="1">
    <source>
        <dbReference type="ARBA" id="ARBA00004479"/>
    </source>
</evidence>
<dbReference type="InterPro" id="IPR045272">
    <property type="entry name" value="ANXUR1/2-like"/>
</dbReference>
<keyword evidence="7" id="KW-0418">Kinase</keyword>
<dbReference type="PANTHER" id="PTHR34590:SF5">
    <property type="entry name" value="OS04G0586500 PROTEIN"/>
    <property type="match status" value="1"/>
</dbReference>
<accession>A0AAV5K244</accession>
<dbReference type="PANTHER" id="PTHR34590">
    <property type="entry name" value="OS03G0124300 PROTEIN-RELATED"/>
    <property type="match status" value="1"/>
</dbReference>
<evidence type="ECO:0000259" key="16">
    <source>
        <dbReference type="PROSITE" id="PS50011"/>
    </source>
</evidence>
<keyword evidence="3" id="KW-0808">Transferase</keyword>
<evidence type="ECO:0000256" key="10">
    <source>
        <dbReference type="ARBA" id="ARBA00023136"/>
    </source>
</evidence>
<gene>
    <name evidence="17" type="ORF">SLEP1_g27555</name>
</gene>
<dbReference type="PROSITE" id="PS50011">
    <property type="entry name" value="PROTEIN_KINASE_DOM"/>
    <property type="match status" value="1"/>
</dbReference>
<evidence type="ECO:0000256" key="5">
    <source>
        <dbReference type="ARBA" id="ARBA00022729"/>
    </source>
</evidence>
<dbReference type="FunFam" id="2.60.120.430:FF:000003">
    <property type="entry name" value="FERONIA receptor-like kinase"/>
    <property type="match status" value="1"/>
</dbReference>
<dbReference type="FunFam" id="3.30.200.20:FF:000645">
    <property type="entry name" value="Receptor-like protein kinase FERONIA"/>
    <property type="match status" value="1"/>
</dbReference>
<dbReference type="SUPFAM" id="SSF56112">
    <property type="entry name" value="Protein kinase-like (PK-like)"/>
    <property type="match status" value="1"/>
</dbReference>
<organism evidence="17 18">
    <name type="scientific">Rubroshorea leprosula</name>
    <dbReference type="NCBI Taxonomy" id="152421"/>
    <lineage>
        <taxon>Eukaryota</taxon>
        <taxon>Viridiplantae</taxon>
        <taxon>Streptophyta</taxon>
        <taxon>Embryophyta</taxon>
        <taxon>Tracheophyta</taxon>
        <taxon>Spermatophyta</taxon>
        <taxon>Magnoliopsida</taxon>
        <taxon>eudicotyledons</taxon>
        <taxon>Gunneridae</taxon>
        <taxon>Pentapetalae</taxon>
        <taxon>rosids</taxon>
        <taxon>malvids</taxon>
        <taxon>Malvales</taxon>
        <taxon>Dipterocarpaceae</taxon>
        <taxon>Rubroshorea</taxon>
    </lineage>
</organism>
<comment type="subcellular location">
    <subcellularLocation>
        <location evidence="1">Membrane</location>
        <topology evidence="1">Single-pass type I membrane protein</topology>
    </subcellularLocation>
</comment>
<dbReference type="Gene3D" id="1.10.510.10">
    <property type="entry name" value="Transferase(Phosphotransferase) domain 1"/>
    <property type="match status" value="1"/>
</dbReference>
<evidence type="ECO:0000256" key="7">
    <source>
        <dbReference type="ARBA" id="ARBA00022777"/>
    </source>
</evidence>
<feature type="compositionally biased region" description="Polar residues" evidence="13">
    <location>
        <begin position="835"/>
        <end position="852"/>
    </location>
</feature>
<keyword evidence="10 14" id="KW-0472">Membrane</keyword>
<dbReference type="Gene3D" id="2.60.120.430">
    <property type="entry name" value="Galactose-binding lectin"/>
    <property type="match status" value="2"/>
</dbReference>
<dbReference type="InterPro" id="IPR011009">
    <property type="entry name" value="Kinase-like_dom_sf"/>
</dbReference>
<feature type="domain" description="Protein kinase" evidence="16">
    <location>
        <begin position="507"/>
        <end position="782"/>
    </location>
</feature>
<proteinExistence type="predicted"/>
<dbReference type="Pfam" id="PF07714">
    <property type="entry name" value="PK_Tyr_Ser-Thr"/>
    <property type="match status" value="1"/>
</dbReference>
<dbReference type="Proteomes" id="UP001054252">
    <property type="component" value="Unassembled WGS sequence"/>
</dbReference>
<dbReference type="InterPro" id="IPR017441">
    <property type="entry name" value="Protein_kinase_ATP_BS"/>
</dbReference>
<dbReference type="GO" id="GO:0010038">
    <property type="term" value="P:response to metal ion"/>
    <property type="evidence" value="ECO:0007669"/>
    <property type="project" value="UniProtKB-ARBA"/>
</dbReference>
<dbReference type="EMBL" id="BPVZ01000046">
    <property type="protein sequence ID" value="GKV16995.1"/>
    <property type="molecule type" value="Genomic_DNA"/>
</dbReference>
<evidence type="ECO:0000256" key="12">
    <source>
        <dbReference type="PROSITE-ProRule" id="PRU10141"/>
    </source>
</evidence>
<dbReference type="FunFam" id="2.60.120.430:FF:000007">
    <property type="entry name" value="FERONIA receptor-like kinase"/>
    <property type="match status" value="1"/>
</dbReference>
<name>A0AAV5K244_9ROSI</name>
<feature type="transmembrane region" description="Helical" evidence="14">
    <location>
        <begin position="440"/>
        <end position="463"/>
    </location>
</feature>
<keyword evidence="5 15" id="KW-0732">Signal</keyword>
<feature type="chain" id="PRO_5043741821" description="Protein kinase domain-containing protein" evidence="15">
    <location>
        <begin position="24"/>
        <end position="852"/>
    </location>
</feature>
<dbReference type="InterPro" id="IPR024788">
    <property type="entry name" value="Malectin-like_Carb-bd_dom"/>
</dbReference>
<dbReference type="CDD" id="cd14066">
    <property type="entry name" value="STKc_IRAK"/>
    <property type="match status" value="1"/>
</dbReference>
<dbReference type="Gene3D" id="3.30.200.20">
    <property type="entry name" value="Phosphorylase Kinase, domain 1"/>
    <property type="match status" value="1"/>
</dbReference>
<dbReference type="GO" id="GO:0004714">
    <property type="term" value="F:transmembrane receptor protein tyrosine kinase activity"/>
    <property type="evidence" value="ECO:0007669"/>
    <property type="project" value="InterPro"/>
</dbReference>
<keyword evidence="2" id="KW-0723">Serine/threonine-protein kinase</keyword>
<dbReference type="PROSITE" id="PS00108">
    <property type="entry name" value="PROTEIN_KINASE_ST"/>
    <property type="match status" value="1"/>
</dbReference>
<keyword evidence="18" id="KW-1185">Reference proteome</keyword>
<dbReference type="GO" id="GO:0004674">
    <property type="term" value="F:protein serine/threonine kinase activity"/>
    <property type="evidence" value="ECO:0007669"/>
    <property type="project" value="UniProtKB-KW"/>
</dbReference>
<protein>
    <recommendedName>
        <fullName evidence="16">Protein kinase domain-containing protein</fullName>
    </recommendedName>
</protein>
<evidence type="ECO:0000313" key="17">
    <source>
        <dbReference type="EMBL" id="GKV16995.1"/>
    </source>
</evidence>
<feature type="region of interest" description="Disordered" evidence="13">
    <location>
        <begin position="413"/>
        <end position="436"/>
    </location>
</feature>
<keyword evidence="11" id="KW-0325">Glycoprotein</keyword>
<reference evidence="17 18" key="1">
    <citation type="journal article" date="2021" name="Commun. Biol.">
        <title>The genome of Shorea leprosula (Dipterocarpaceae) highlights the ecological relevance of drought in aseasonal tropical rainforests.</title>
        <authorList>
            <person name="Ng K.K.S."/>
            <person name="Kobayashi M.J."/>
            <person name="Fawcett J.A."/>
            <person name="Hatakeyama M."/>
            <person name="Paape T."/>
            <person name="Ng C.H."/>
            <person name="Ang C.C."/>
            <person name="Tnah L.H."/>
            <person name="Lee C.T."/>
            <person name="Nishiyama T."/>
            <person name="Sese J."/>
            <person name="O'Brien M.J."/>
            <person name="Copetti D."/>
            <person name="Mohd Noor M.I."/>
            <person name="Ong R.C."/>
            <person name="Putra M."/>
            <person name="Sireger I.Z."/>
            <person name="Indrioko S."/>
            <person name="Kosugi Y."/>
            <person name="Izuno A."/>
            <person name="Isagi Y."/>
            <person name="Lee S.L."/>
            <person name="Shimizu K.K."/>
        </authorList>
    </citation>
    <scope>NUCLEOTIDE SEQUENCE [LARGE SCALE GENOMIC DNA]</scope>
    <source>
        <strain evidence="17">214</strain>
    </source>
</reference>
<comment type="caution">
    <text evidence="17">The sequence shown here is derived from an EMBL/GenBank/DDBJ whole genome shotgun (WGS) entry which is preliminary data.</text>
</comment>
<keyword evidence="9 14" id="KW-1133">Transmembrane helix</keyword>
<evidence type="ECO:0000313" key="18">
    <source>
        <dbReference type="Proteomes" id="UP001054252"/>
    </source>
</evidence>
<evidence type="ECO:0000256" key="3">
    <source>
        <dbReference type="ARBA" id="ARBA00022679"/>
    </source>
</evidence>
<evidence type="ECO:0000256" key="9">
    <source>
        <dbReference type="ARBA" id="ARBA00022989"/>
    </source>
</evidence>
<dbReference type="InterPro" id="IPR000719">
    <property type="entry name" value="Prot_kinase_dom"/>
</dbReference>
<evidence type="ECO:0000256" key="2">
    <source>
        <dbReference type="ARBA" id="ARBA00022527"/>
    </source>
</evidence>
<evidence type="ECO:0000256" key="11">
    <source>
        <dbReference type="ARBA" id="ARBA00023180"/>
    </source>
</evidence>
<dbReference type="FunFam" id="1.10.510.10:FF:000252">
    <property type="entry name" value="Receptor-like protein kinase FERONIA"/>
    <property type="match status" value="1"/>
</dbReference>
<dbReference type="InterPro" id="IPR008271">
    <property type="entry name" value="Ser/Thr_kinase_AS"/>
</dbReference>
<evidence type="ECO:0000256" key="8">
    <source>
        <dbReference type="ARBA" id="ARBA00022840"/>
    </source>
</evidence>
<keyword evidence="4 14" id="KW-0812">Transmembrane</keyword>
<evidence type="ECO:0000256" key="6">
    <source>
        <dbReference type="ARBA" id="ARBA00022741"/>
    </source>
</evidence>
<evidence type="ECO:0000256" key="15">
    <source>
        <dbReference type="SAM" id="SignalP"/>
    </source>
</evidence>
<keyword evidence="6 12" id="KW-0547">Nucleotide-binding</keyword>
<evidence type="ECO:0000256" key="14">
    <source>
        <dbReference type="SAM" id="Phobius"/>
    </source>
</evidence>
<feature type="compositionally biased region" description="Low complexity" evidence="13">
    <location>
        <begin position="819"/>
        <end position="834"/>
    </location>
</feature>